<evidence type="ECO:0000256" key="5">
    <source>
        <dbReference type="ARBA" id="ARBA00022763"/>
    </source>
</evidence>
<dbReference type="RefSeq" id="WP_203859478.1">
    <property type="nucleotide sequence ID" value="NZ_BAAAZQ010000010.1"/>
</dbReference>
<evidence type="ECO:0000256" key="3">
    <source>
        <dbReference type="ARBA" id="ARBA00022603"/>
    </source>
</evidence>
<dbReference type="EMBL" id="BONX01000031">
    <property type="protein sequence ID" value="GIG98021.1"/>
    <property type="molecule type" value="Genomic_DNA"/>
</dbReference>
<dbReference type="Pfam" id="PF01035">
    <property type="entry name" value="DNA_binding_1"/>
    <property type="match status" value="1"/>
</dbReference>
<gene>
    <name evidence="11" type="ORF">Pma05_45940</name>
</gene>
<evidence type="ECO:0000313" key="11">
    <source>
        <dbReference type="EMBL" id="GIG98021.1"/>
    </source>
</evidence>
<dbReference type="Proteomes" id="UP000621500">
    <property type="component" value="Unassembled WGS sequence"/>
</dbReference>
<dbReference type="SUPFAM" id="SSF53155">
    <property type="entry name" value="Methylated DNA-protein cysteine methyltransferase domain"/>
    <property type="match status" value="1"/>
</dbReference>
<dbReference type="SUPFAM" id="SSF46767">
    <property type="entry name" value="Methylated DNA-protein cysteine methyltransferase, C-terminal domain"/>
    <property type="match status" value="1"/>
</dbReference>
<dbReference type="Pfam" id="PF02870">
    <property type="entry name" value="Methyltransf_1N"/>
    <property type="match status" value="1"/>
</dbReference>
<feature type="active site" description="Nucleophile; methyl group acceptor" evidence="8">
    <location>
        <position position="132"/>
    </location>
</feature>
<keyword evidence="4 8" id="KW-0808">Transferase</keyword>
<evidence type="ECO:0000256" key="8">
    <source>
        <dbReference type="HAMAP-Rule" id="MF_00772"/>
    </source>
</evidence>
<evidence type="ECO:0000256" key="7">
    <source>
        <dbReference type="ARBA" id="ARBA00049348"/>
    </source>
</evidence>
<comment type="miscellaneous">
    <text evidence="8">This enzyme catalyzes only one turnover and therefore is not strictly catalytic. According to one definition, an enzyme is a biocatalyst that acts repeatedly and over many reaction cycles.</text>
</comment>
<evidence type="ECO:0000259" key="9">
    <source>
        <dbReference type="Pfam" id="PF01035"/>
    </source>
</evidence>
<evidence type="ECO:0000313" key="12">
    <source>
        <dbReference type="Proteomes" id="UP000621500"/>
    </source>
</evidence>
<keyword evidence="12" id="KW-1185">Reference proteome</keyword>
<dbReference type="GO" id="GO:0008168">
    <property type="term" value="F:methyltransferase activity"/>
    <property type="evidence" value="ECO:0007669"/>
    <property type="project" value="UniProtKB-KW"/>
</dbReference>
<dbReference type="InterPro" id="IPR014048">
    <property type="entry name" value="MethylDNA_cys_MeTrfase_DNA-bd"/>
</dbReference>
<keyword evidence="3 8" id="KW-0489">Methyltransferase</keyword>
<dbReference type="PROSITE" id="PS00374">
    <property type="entry name" value="MGMT"/>
    <property type="match status" value="1"/>
</dbReference>
<comment type="similarity">
    <text evidence="8">Belongs to the MGMT family.</text>
</comment>
<dbReference type="InterPro" id="IPR008332">
    <property type="entry name" value="MethylG_MeTrfase_N"/>
</dbReference>
<dbReference type="EC" id="2.1.1.63" evidence="8"/>
<comment type="subcellular location">
    <subcellularLocation>
        <location evidence="8">Cytoplasm</location>
    </subcellularLocation>
</comment>
<dbReference type="InterPro" id="IPR036388">
    <property type="entry name" value="WH-like_DNA-bd_sf"/>
</dbReference>
<keyword evidence="2 8" id="KW-0963">Cytoplasm</keyword>
<keyword evidence="5 8" id="KW-0227">DNA damage</keyword>
<dbReference type="PANTHER" id="PTHR10815">
    <property type="entry name" value="METHYLATED-DNA--PROTEIN-CYSTEINE METHYLTRANSFERASE"/>
    <property type="match status" value="1"/>
</dbReference>
<comment type="caution">
    <text evidence="11">The sequence shown here is derived from an EMBL/GenBank/DDBJ whole genome shotgun (WGS) entry which is preliminary data.</text>
</comment>
<dbReference type="InterPro" id="IPR001497">
    <property type="entry name" value="MethylDNA_cys_MeTrfase_AS"/>
</dbReference>
<accession>A0ABQ4ETP1</accession>
<dbReference type="Gene3D" id="1.10.10.10">
    <property type="entry name" value="Winged helix-like DNA-binding domain superfamily/Winged helix DNA-binding domain"/>
    <property type="match status" value="1"/>
</dbReference>
<dbReference type="GO" id="GO:0032259">
    <property type="term" value="P:methylation"/>
    <property type="evidence" value="ECO:0007669"/>
    <property type="project" value="UniProtKB-KW"/>
</dbReference>
<dbReference type="CDD" id="cd06445">
    <property type="entry name" value="ATase"/>
    <property type="match status" value="1"/>
</dbReference>
<proteinExistence type="inferred from homology"/>
<keyword evidence="6 8" id="KW-0234">DNA repair</keyword>
<feature type="domain" description="Methylated-DNA-[protein]-cysteine S-methyltransferase DNA binding" evidence="9">
    <location>
        <begin position="81"/>
        <end position="160"/>
    </location>
</feature>
<dbReference type="InterPro" id="IPR023546">
    <property type="entry name" value="MGMT"/>
</dbReference>
<evidence type="ECO:0000256" key="4">
    <source>
        <dbReference type="ARBA" id="ARBA00022679"/>
    </source>
</evidence>
<dbReference type="NCBIfam" id="TIGR00589">
    <property type="entry name" value="ogt"/>
    <property type="match status" value="1"/>
</dbReference>
<dbReference type="InterPro" id="IPR036217">
    <property type="entry name" value="MethylDNA_cys_MeTrfase_DNAb"/>
</dbReference>
<dbReference type="PANTHER" id="PTHR10815:SF5">
    <property type="entry name" value="METHYLATED-DNA--PROTEIN-CYSTEINE METHYLTRANSFERASE"/>
    <property type="match status" value="1"/>
</dbReference>
<evidence type="ECO:0000256" key="2">
    <source>
        <dbReference type="ARBA" id="ARBA00022490"/>
    </source>
</evidence>
<sequence>MRWIVLDSPIGELSVGVDDVGVCGVHFGPVEGALPATALPGPPGQGQDAARLTTAVEQLRAYFAGELTEFAVPLSVRRGSEFERAVWTEMSKIPYGETRTYGEVAAAVGDPAAARAVGVACNRNPIPVIVPCHRIVGAGGKLVGFGGGLPRKRQLLELEARVAFERAWA</sequence>
<comment type="catalytic activity">
    <reaction evidence="1 8">
        <text>a 4-O-methyl-thymidine in DNA + L-cysteinyl-[protein] = a thymidine in DNA + S-methyl-L-cysteinyl-[protein]</text>
        <dbReference type="Rhea" id="RHEA:53428"/>
        <dbReference type="Rhea" id="RHEA-COMP:10131"/>
        <dbReference type="Rhea" id="RHEA-COMP:10132"/>
        <dbReference type="Rhea" id="RHEA-COMP:13555"/>
        <dbReference type="Rhea" id="RHEA-COMP:13556"/>
        <dbReference type="ChEBI" id="CHEBI:29950"/>
        <dbReference type="ChEBI" id="CHEBI:82612"/>
        <dbReference type="ChEBI" id="CHEBI:137386"/>
        <dbReference type="ChEBI" id="CHEBI:137387"/>
        <dbReference type="EC" id="2.1.1.63"/>
    </reaction>
</comment>
<evidence type="ECO:0000259" key="10">
    <source>
        <dbReference type="Pfam" id="PF02870"/>
    </source>
</evidence>
<dbReference type="HAMAP" id="MF_00772">
    <property type="entry name" value="OGT"/>
    <property type="match status" value="1"/>
</dbReference>
<dbReference type="InterPro" id="IPR036631">
    <property type="entry name" value="MGMT_N_sf"/>
</dbReference>
<comment type="catalytic activity">
    <reaction evidence="7 8">
        <text>a 6-O-methyl-2'-deoxyguanosine in DNA + L-cysteinyl-[protein] = S-methyl-L-cysteinyl-[protein] + a 2'-deoxyguanosine in DNA</text>
        <dbReference type="Rhea" id="RHEA:24000"/>
        <dbReference type="Rhea" id="RHEA-COMP:10131"/>
        <dbReference type="Rhea" id="RHEA-COMP:10132"/>
        <dbReference type="Rhea" id="RHEA-COMP:11367"/>
        <dbReference type="Rhea" id="RHEA-COMP:11368"/>
        <dbReference type="ChEBI" id="CHEBI:29950"/>
        <dbReference type="ChEBI" id="CHEBI:82612"/>
        <dbReference type="ChEBI" id="CHEBI:85445"/>
        <dbReference type="ChEBI" id="CHEBI:85448"/>
        <dbReference type="EC" id="2.1.1.63"/>
    </reaction>
</comment>
<comment type="function">
    <text evidence="8">Involved in the cellular defense against the biological effects of O6-methylguanine (O6-MeG) and O4-methylthymine (O4-MeT) in DNA. Repairs the methylated nucleobase in DNA by stoichiometrically transferring the methyl group to a cysteine residue in the enzyme. This is a suicide reaction: the enzyme is irreversibly inactivated.</text>
</comment>
<protein>
    <recommendedName>
        <fullName evidence="8">Methylated-DNA--protein-cysteine methyltransferase</fullName>
        <ecNumber evidence="8">2.1.1.63</ecNumber>
    </recommendedName>
    <alternativeName>
        <fullName evidence="8">6-O-methylguanine-DNA methyltransferase</fullName>
        <shortName evidence="8">MGMT</shortName>
    </alternativeName>
    <alternativeName>
        <fullName evidence="8">O-6-methylguanine-DNA-alkyltransferase</fullName>
    </alternativeName>
</protein>
<evidence type="ECO:0000256" key="6">
    <source>
        <dbReference type="ARBA" id="ARBA00023204"/>
    </source>
</evidence>
<organism evidence="11 12">
    <name type="scientific">Plantactinospora mayteni</name>
    <dbReference type="NCBI Taxonomy" id="566021"/>
    <lineage>
        <taxon>Bacteria</taxon>
        <taxon>Bacillati</taxon>
        <taxon>Actinomycetota</taxon>
        <taxon>Actinomycetes</taxon>
        <taxon>Micromonosporales</taxon>
        <taxon>Micromonosporaceae</taxon>
        <taxon>Plantactinospora</taxon>
    </lineage>
</organism>
<dbReference type="Gene3D" id="3.30.160.70">
    <property type="entry name" value="Methylated DNA-protein cysteine methyltransferase domain"/>
    <property type="match status" value="1"/>
</dbReference>
<evidence type="ECO:0000256" key="1">
    <source>
        <dbReference type="ARBA" id="ARBA00001286"/>
    </source>
</evidence>
<name>A0ABQ4ETP1_9ACTN</name>
<reference evidence="11 12" key="1">
    <citation type="submission" date="2021-01" db="EMBL/GenBank/DDBJ databases">
        <title>Whole genome shotgun sequence of Plantactinospora mayteni NBRC 109088.</title>
        <authorList>
            <person name="Komaki H."/>
            <person name="Tamura T."/>
        </authorList>
    </citation>
    <scope>NUCLEOTIDE SEQUENCE [LARGE SCALE GENOMIC DNA]</scope>
    <source>
        <strain evidence="11 12">NBRC 109088</strain>
    </source>
</reference>
<feature type="domain" description="Methylguanine DNA methyltransferase ribonuclease-like" evidence="10">
    <location>
        <begin position="1"/>
        <end position="75"/>
    </location>
</feature>